<proteinExistence type="predicted"/>
<protein>
    <submittedName>
        <fullName evidence="1">Uncharacterized protein</fullName>
    </submittedName>
</protein>
<dbReference type="RefSeq" id="WP_015108596.1">
    <property type="nucleotide sequence ID" value="NC_019675.1"/>
</dbReference>
<name>K9P3Z6_CYAGP</name>
<reference evidence="2" key="1">
    <citation type="journal article" date="2013" name="Proc. Natl. Acad. Sci. U.S.A.">
        <title>Improving the coverage of the cyanobacterial phylum using diversity-driven genome sequencing.</title>
        <authorList>
            <person name="Shih P.M."/>
            <person name="Wu D."/>
            <person name="Latifi A."/>
            <person name="Axen S.D."/>
            <person name="Fewer D.P."/>
            <person name="Talla E."/>
            <person name="Calteau A."/>
            <person name="Cai F."/>
            <person name="Tandeau de Marsac N."/>
            <person name="Rippka R."/>
            <person name="Herdman M."/>
            <person name="Sivonen K."/>
            <person name="Coursin T."/>
            <person name="Laurent T."/>
            <person name="Goodwin L."/>
            <person name="Nolan M."/>
            <person name="Davenport K.W."/>
            <person name="Han C.S."/>
            <person name="Rubin E.M."/>
            <person name="Eisen J.A."/>
            <person name="Woyke T."/>
            <person name="Gugger M."/>
            <person name="Kerfeld C.A."/>
        </authorList>
    </citation>
    <scope>NUCLEOTIDE SEQUENCE [LARGE SCALE GENOMIC DNA]</scope>
    <source>
        <strain evidence="2">ATCC 27147 / PCC 6307</strain>
    </source>
</reference>
<evidence type="ECO:0000313" key="1">
    <source>
        <dbReference type="EMBL" id="AFY28142.1"/>
    </source>
</evidence>
<organism evidence="1 2">
    <name type="scientific">Cyanobium gracile (strain ATCC 27147 / PCC 6307)</name>
    <dbReference type="NCBI Taxonomy" id="292564"/>
    <lineage>
        <taxon>Bacteria</taxon>
        <taxon>Bacillati</taxon>
        <taxon>Cyanobacteriota</taxon>
        <taxon>Cyanophyceae</taxon>
        <taxon>Synechococcales</taxon>
        <taxon>Prochlorococcaceae</taxon>
        <taxon>Cyanobium</taxon>
    </lineage>
</organism>
<dbReference type="eggNOG" id="ENOG50321S4">
    <property type="taxonomic scope" value="Bacteria"/>
</dbReference>
<accession>K9P3Z6</accession>
<dbReference type="HOGENOM" id="CLU_1313707_0_0_3"/>
<dbReference type="Proteomes" id="UP000010388">
    <property type="component" value="Chromosome"/>
</dbReference>
<dbReference type="AlphaFoldDB" id="K9P3Z6"/>
<dbReference type="STRING" id="292564.Cyagr_0960"/>
<dbReference type="EMBL" id="CP003495">
    <property type="protein sequence ID" value="AFY28142.1"/>
    <property type="molecule type" value="Genomic_DNA"/>
</dbReference>
<gene>
    <name evidence="1" type="ordered locus">Cyagr_0960</name>
</gene>
<dbReference type="OrthoDB" id="9820685at2"/>
<dbReference type="KEGG" id="cgc:Cyagr_0960"/>
<sequence length="209" mass="22416">MAESATALQDWLLLRAEDGSAATLPENLSRAFQANDLSLLPVFVAHAWQEHLRAEADRGRREATEAQQQDREAAFHAELGLDGQADGDLALQLGRAVDRGLSACRCKLHLTAQSMPDGLRWFRLEIRDSPAGPGGAQETIQVLPVAGESQALAIRAAIHAVLEARGWQASAEPGLFHLEGPQLVALVAILKRLAVPESEALLDLMALAA</sequence>
<evidence type="ECO:0000313" key="2">
    <source>
        <dbReference type="Proteomes" id="UP000010388"/>
    </source>
</evidence>